<accession>A0A6B3NSC6</accession>
<dbReference type="EMBL" id="JAAHFQ010001183">
    <property type="protein sequence ID" value="NER32331.1"/>
    <property type="molecule type" value="Genomic_DNA"/>
</dbReference>
<reference evidence="1" key="1">
    <citation type="submission" date="2019-11" db="EMBL/GenBank/DDBJ databases">
        <title>Genomic insights into an expanded diversity of filamentous marine cyanobacteria reveals the extraordinary biosynthetic potential of Moorea and Okeania.</title>
        <authorList>
            <person name="Ferreira Leao T."/>
            <person name="Wang M."/>
            <person name="Moss N."/>
            <person name="Da Silva R."/>
            <person name="Sanders J."/>
            <person name="Nurk S."/>
            <person name="Gurevich A."/>
            <person name="Humphrey G."/>
            <person name="Reher R."/>
            <person name="Zhu Q."/>
            <person name="Belda-Ferre P."/>
            <person name="Glukhov E."/>
            <person name="Rex R."/>
            <person name="Dorrestein P.C."/>
            <person name="Knight R."/>
            <person name="Pevzner P."/>
            <person name="Gerwick W.H."/>
            <person name="Gerwick L."/>
        </authorList>
    </citation>
    <scope>NUCLEOTIDE SEQUENCE</scope>
    <source>
        <strain evidence="1">SIO1C4</strain>
    </source>
</reference>
<protein>
    <submittedName>
        <fullName evidence="1">Uncharacterized protein</fullName>
    </submittedName>
</protein>
<sequence>AIPQVGPSTYLVGTVSGELIRYNSLSEFDYNDLSLDASVYQILTPRVYGRLGWRHQQLFSTNDGNRFLNNHALYLALGRRDRLESNLKLDTAYQVSLNFADPDTRSRLINALGTTLTYEVTPDLDASLGYQFNWVQFSEQDRRDVSHRVIATLSYQVSEGSTVSLFGGFRQGTSSEATIDFNGALFGAQWTVNLPLF</sequence>
<proteinExistence type="predicted"/>
<comment type="caution">
    <text evidence="1">The sequence shown here is derived from an EMBL/GenBank/DDBJ whole genome shotgun (WGS) entry which is preliminary data.</text>
</comment>
<dbReference type="AlphaFoldDB" id="A0A6B3NSC6"/>
<gene>
    <name evidence="1" type="ORF">F6J89_33225</name>
</gene>
<name>A0A6B3NSC6_9CYAN</name>
<organism evidence="1">
    <name type="scientific">Symploca sp. SIO1C4</name>
    <dbReference type="NCBI Taxonomy" id="2607765"/>
    <lineage>
        <taxon>Bacteria</taxon>
        <taxon>Bacillati</taxon>
        <taxon>Cyanobacteriota</taxon>
        <taxon>Cyanophyceae</taxon>
        <taxon>Coleofasciculales</taxon>
        <taxon>Coleofasciculaceae</taxon>
        <taxon>Symploca</taxon>
    </lineage>
</organism>
<evidence type="ECO:0000313" key="1">
    <source>
        <dbReference type="EMBL" id="NER32331.1"/>
    </source>
</evidence>
<feature type="non-terminal residue" evidence="1">
    <location>
        <position position="1"/>
    </location>
</feature>